<protein>
    <submittedName>
        <fullName evidence="2">Uncharacterized protein</fullName>
    </submittedName>
</protein>
<sequence>MGKSIERGHLYSKPAEQAGRLSKKLQDSESFIEALESALGSQKEALLRAKERDDISEEERIIMMRGITENIKEILSKMDDIKLLRNEQSAEIARLKRIHDVGVELLKSVDSNIEQAN</sequence>
<name>A0A1F7V5Z2_9BACT</name>
<comment type="caution">
    <text evidence="2">The sequence shown here is derived from an EMBL/GenBank/DDBJ whole genome shotgun (WGS) entry which is preliminary data.</text>
</comment>
<proteinExistence type="predicted"/>
<accession>A0A1F7V5Z2</accession>
<reference evidence="2 3" key="1">
    <citation type="journal article" date="2016" name="Nat. Commun.">
        <title>Thousands of microbial genomes shed light on interconnected biogeochemical processes in an aquifer system.</title>
        <authorList>
            <person name="Anantharaman K."/>
            <person name="Brown C.T."/>
            <person name="Hug L.A."/>
            <person name="Sharon I."/>
            <person name="Castelle C.J."/>
            <person name="Probst A.J."/>
            <person name="Thomas B.C."/>
            <person name="Singh A."/>
            <person name="Wilkins M.J."/>
            <person name="Karaoz U."/>
            <person name="Brodie E.L."/>
            <person name="Williams K.H."/>
            <person name="Hubbard S.S."/>
            <person name="Banfield J.F."/>
        </authorList>
    </citation>
    <scope>NUCLEOTIDE SEQUENCE [LARGE SCALE GENOMIC DNA]</scope>
</reference>
<organism evidence="2 3">
    <name type="scientific">Candidatus Uhrbacteria bacterium RIFCSPLOWO2_02_FULL_48_12</name>
    <dbReference type="NCBI Taxonomy" id="1802407"/>
    <lineage>
        <taxon>Bacteria</taxon>
        <taxon>Candidatus Uhriibacteriota</taxon>
    </lineage>
</organism>
<dbReference type="AlphaFoldDB" id="A0A1F7V5Z2"/>
<evidence type="ECO:0000313" key="2">
    <source>
        <dbReference type="EMBL" id="OGL85881.1"/>
    </source>
</evidence>
<dbReference type="EMBL" id="MGEP01000057">
    <property type="protein sequence ID" value="OGL85881.1"/>
    <property type="molecule type" value="Genomic_DNA"/>
</dbReference>
<dbReference type="STRING" id="1802407.A3I40_00700"/>
<feature type="region of interest" description="Disordered" evidence="1">
    <location>
        <begin position="1"/>
        <end position="22"/>
    </location>
</feature>
<dbReference type="Proteomes" id="UP000178723">
    <property type="component" value="Unassembled WGS sequence"/>
</dbReference>
<evidence type="ECO:0000256" key="1">
    <source>
        <dbReference type="SAM" id="MobiDB-lite"/>
    </source>
</evidence>
<evidence type="ECO:0000313" key="3">
    <source>
        <dbReference type="Proteomes" id="UP000178723"/>
    </source>
</evidence>
<gene>
    <name evidence="2" type="ORF">A3I40_00700</name>
</gene>